<keyword evidence="2" id="KW-1133">Transmembrane helix</keyword>
<proteinExistence type="predicted"/>
<sequence>MTLDSTVAPPSLLRTTALVFGLTIACCAFSAFPEQADPLPVRPPSRTDSGIVYPVGPGTAASSPREAPAPSPRLHHPRVHPGTSGDSTPTPPPARAGQDPRPVPNPSPGTSARPREHSVRASPTGSTTTGSSLAVEYGRLPPRSPLDRGMHLVGSVSTLLLMLIAVLTLALRLSVGWPRFPPRYRGRRRIDR</sequence>
<dbReference type="STRING" id="1122192.SAMN02745673_04323"/>
<feature type="compositionally biased region" description="Low complexity" evidence="1">
    <location>
        <begin position="122"/>
        <end position="132"/>
    </location>
</feature>
<dbReference type="AlphaFoldDB" id="A0A1T4T2F4"/>
<keyword evidence="2" id="KW-0472">Membrane</keyword>
<protein>
    <submittedName>
        <fullName evidence="3">Uncharacterized protein</fullName>
    </submittedName>
</protein>
<keyword evidence="4" id="KW-1185">Reference proteome</keyword>
<dbReference type="EMBL" id="FUWS01000013">
    <property type="protein sequence ID" value="SKA34587.1"/>
    <property type="molecule type" value="Genomic_DNA"/>
</dbReference>
<evidence type="ECO:0000256" key="1">
    <source>
        <dbReference type="SAM" id="MobiDB-lite"/>
    </source>
</evidence>
<gene>
    <name evidence="3" type="ORF">SAMN02745673_04323</name>
</gene>
<feature type="region of interest" description="Disordered" evidence="1">
    <location>
        <begin position="35"/>
        <end position="146"/>
    </location>
</feature>
<dbReference type="Proteomes" id="UP000190637">
    <property type="component" value="Unassembled WGS sequence"/>
</dbReference>
<organism evidence="3 4">
    <name type="scientific">Marinactinospora thermotolerans DSM 45154</name>
    <dbReference type="NCBI Taxonomy" id="1122192"/>
    <lineage>
        <taxon>Bacteria</taxon>
        <taxon>Bacillati</taxon>
        <taxon>Actinomycetota</taxon>
        <taxon>Actinomycetes</taxon>
        <taxon>Streptosporangiales</taxon>
        <taxon>Nocardiopsidaceae</taxon>
        <taxon>Marinactinospora</taxon>
    </lineage>
</organism>
<keyword evidence="2" id="KW-0812">Transmembrane</keyword>
<evidence type="ECO:0000313" key="4">
    <source>
        <dbReference type="Proteomes" id="UP000190637"/>
    </source>
</evidence>
<evidence type="ECO:0000313" key="3">
    <source>
        <dbReference type="EMBL" id="SKA34587.1"/>
    </source>
</evidence>
<evidence type="ECO:0000256" key="2">
    <source>
        <dbReference type="SAM" id="Phobius"/>
    </source>
</evidence>
<name>A0A1T4T2F4_9ACTN</name>
<accession>A0A1T4T2F4</accession>
<reference evidence="3 4" key="1">
    <citation type="submission" date="2017-02" db="EMBL/GenBank/DDBJ databases">
        <authorList>
            <person name="Peterson S.W."/>
        </authorList>
    </citation>
    <scope>NUCLEOTIDE SEQUENCE [LARGE SCALE GENOMIC DNA]</scope>
    <source>
        <strain evidence="3 4">DSM 45154</strain>
    </source>
</reference>
<feature type="transmembrane region" description="Helical" evidence="2">
    <location>
        <begin position="152"/>
        <end position="175"/>
    </location>
</feature>